<dbReference type="GO" id="GO:0004674">
    <property type="term" value="F:protein serine/threonine kinase activity"/>
    <property type="evidence" value="ECO:0007669"/>
    <property type="project" value="UniProtKB-KW"/>
</dbReference>
<dbReference type="OrthoDB" id="504170at2759"/>
<dbReference type="SUPFAM" id="SSF49879">
    <property type="entry name" value="SMAD/FHA domain"/>
    <property type="match status" value="1"/>
</dbReference>
<evidence type="ECO:0000256" key="11">
    <source>
        <dbReference type="SAM" id="MobiDB-lite"/>
    </source>
</evidence>
<dbReference type="RefSeq" id="XP_008720535.1">
    <property type="nucleotide sequence ID" value="XM_008722313.1"/>
</dbReference>
<dbReference type="InterPro" id="IPR008984">
    <property type="entry name" value="SMAD_FHA_dom_sf"/>
</dbReference>
<name>W2RMS8_CYPE1</name>
<evidence type="ECO:0000256" key="7">
    <source>
        <dbReference type="PIRSR" id="PIRSR630616-1"/>
    </source>
</evidence>
<dbReference type="SMART" id="SM00240">
    <property type="entry name" value="FHA"/>
    <property type="match status" value="1"/>
</dbReference>
<dbReference type="PANTHER" id="PTHR24350">
    <property type="entry name" value="SERINE/THREONINE-PROTEIN KINASE IAL-RELATED"/>
    <property type="match status" value="1"/>
</dbReference>
<dbReference type="Proteomes" id="UP000030752">
    <property type="component" value="Unassembled WGS sequence"/>
</dbReference>
<accession>W2RMS8</accession>
<feature type="region of interest" description="Disordered" evidence="11">
    <location>
        <begin position="719"/>
        <end position="762"/>
    </location>
</feature>
<dbReference type="InterPro" id="IPR017441">
    <property type="entry name" value="Protein_kinase_ATP_BS"/>
</dbReference>
<dbReference type="Gene3D" id="2.60.200.20">
    <property type="match status" value="1"/>
</dbReference>
<dbReference type="Gene3D" id="1.10.510.10">
    <property type="entry name" value="Transferase(Phosphotransferase) domain 1"/>
    <property type="match status" value="1"/>
</dbReference>
<feature type="compositionally biased region" description="Polar residues" evidence="11">
    <location>
        <begin position="564"/>
        <end position="579"/>
    </location>
</feature>
<comment type="similarity">
    <text evidence="1">Belongs to the protein kinase superfamily. CAMK Ser/Thr protein kinase family. CHEK2 subfamily.</text>
</comment>
<evidence type="ECO:0000256" key="1">
    <source>
        <dbReference type="ARBA" id="ARBA00005575"/>
    </source>
</evidence>
<evidence type="ECO:0000313" key="15">
    <source>
        <dbReference type="Proteomes" id="UP000030752"/>
    </source>
</evidence>
<dbReference type="GO" id="GO:0005524">
    <property type="term" value="F:ATP binding"/>
    <property type="evidence" value="ECO:0007669"/>
    <property type="project" value="UniProtKB-UniRule"/>
</dbReference>
<keyword evidence="4 8" id="KW-0547">Nucleotide-binding</keyword>
<organism evidence="14 15">
    <name type="scientific">Cyphellophora europaea (strain CBS 101466)</name>
    <name type="common">Phialophora europaea</name>
    <dbReference type="NCBI Taxonomy" id="1220924"/>
    <lineage>
        <taxon>Eukaryota</taxon>
        <taxon>Fungi</taxon>
        <taxon>Dikarya</taxon>
        <taxon>Ascomycota</taxon>
        <taxon>Pezizomycotina</taxon>
        <taxon>Eurotiomycetes</taxon>
        <taxon>Chaetothyriomycetidae</taxon>
        <taxon>Chaetothyriales</taxon>
        <taxon>Cyphellophoraceae</taxon>
        <taxon>Cyphellophora</taxon>
    </lineage>
</organism>
<feature type="domain" description="Protein kinase" evidence="13">
    <location>
        <begin position="238"/>
        <end position="522"/>
    </location>
</feature>
<dbReference type="PROSITE" id="PS00108">
    <property type="entry name" value="PROTEIN_KINASE_ST"/>
    <property type="match status" value="1"/>
</dbReference>
<reference evidence="14 15" key="1">
    <citation type="submission" date="2013-03" db="EMBL/GenBank/DDBJ databases">
        <title>The Genome Sequence of Phialophora europaea CBS 101466.</title>
        <authorList>
            <consortium name="The Broad Institute Genomics Platform"/>
            <person name="Cuomo C."/>
            <person name="de Hoog S."/>
            <person name="Gorbushina A."/>
            <person name="Walker B."/>
            <person name="Young S.K."/>
            <person name="Zeng Q."/>
            <person name="Gargeya S."/>
            <person name="Fitzgerald M."/>
            <person name="Haas B."/>
            <person name="Abouelleil A."/>
            <person name="Allen A.W."/>
            <person name="Alvarado L."/>
            <person name="Arachchi H.M."/>
            <person name="Berlin A.M."/>
            <person name="Chapman S.B."/>
            <person name="Gainer-Dewar J."/>
            <person name="Goldberg J."/>
            <person name="Griggs A."/>
            <person name="Gujja S."/>
            <person name="Hansen M."/>
            <person name="Howarth C."/>
            <person name="Imamovic A."/>
            <person name="Ireland A."/>
            <person name="Larimer J."/>
            <person name="McCowan C."/>
            <person name="Murphy C."/>
            <person name="Pearson M."/>
            <person name="Poon T.W."/>
            <person name="Priest M."/>
            <person name="Roberts A."/>
            <person name="Saif S."/>
            <person name="Shea T."/>
            <person name="Sisk P."/>
            <person name="Sykes S."/>
            <person name="Wortman J."/>
            <person name="Nusbaum C."/>
            <person name="Birren B."/>
        </authorList>
    </citation>
    <scope>NUCLEOTIDE SEQUENCE [LARGE SCALE GENOMIC DNA]</scope>
    <source>
        <strain evidence="14 15">CBS 101466</strain>
    </source>
</reference>
<feature type="active site" description="Proton acceptor" evidence="7">
    <location>
        <position position="362"/>
    </location>
</feature>
<dbReference type="GeneID" id="19975330"/>
<evidence type="ECO:0000256" key="10">
    <source>
        <dbReference type="PROSITE-ProRule" id="PRU10141"/>
    </source>
</evidence>
<evidence type="ECO:0000256" key="8">
    <source>
        <dbReference type="PIRSR" id="PIRSR630616-2"/>
    </source>
</evidence>
<proteinExistence type="inferred from homology"/>
<dbReference type="VEuPathDB" id="FungiDB:HMPREF1541_07991"/>
<protein>
    <recommendedName>
        <fullName evidence="16">CAMK protein kinase</fullName>
    </recommendedName>
</protein>
<evidence type="ECO:0008006" key="16">
    <source>
        <dbReference type="Google" id="ProtNLM"/>
    </source>
</evidence>
<dbReference type="eggNOG" id="KOG0615">
    <property type="taxonomic scope" value="Eukaryota"/>
</dbReference>
<gene>
    <name evidence="14" type="ORF">HMPREF1541_07991</name>
</gene>
<feature type="binding site" evidence="8 10">
    <location>
        <position position="267"/>
    </location>
    <ligand>
        <name>ATP</name>
        <dbReference type="ChEBI" id="CHEBI:30616"/>
    </ligand>
</feature>
<dbReference type="InterPro" id="IPR000253">
    <property type="entry name" value="FHA_dom"/>
</dbReference>
<dbReference type="EMBL" id="KB822724">
    <property type="protein sequence ID" value="ETN37003.1"/>
    <property type="molecule type" value="Genomic_DNA"/>
</dbReference>
<dbReference type="SMART" id="SM00220">
    <property type="entry name" value="S_TKc"/>
    <property type="match status" value="1"/>
</dbReference>
<keyword evidence="5" id="KW-0418">Kinase</keyword>
<dbReference type="FunFam" id="3.30.200.20:FF:000470">
    <property type="entry name" value="Serine/threonine-protein kinase RAD53"/>
    <property type="match status" value="1"/>
</dbReference>
<dbReference type="InterPro" id="IPR030616">
    <property type="entry name" value="Aur-like"/>
</dbReference>
<evidence type="ECO:0000256" key="9">
    <source>
        <dbReference type="PIRSR" id="PIRSR630616-3"/>
    </source>
</evidence>
<dbReference type="Pfam" id="PF00498">
    <property type="entry name" value="FHA"/>
    <property type="match status" value="1"/>
</dbReference>
<dbReference type="SUPFAM" id="SSF56112">
    <property type="entry name" value="Protein kinase-like (PK-like)"/>
    <property type="match status" value="1"/>
</dbReference>
<dbReference type="Gene3D" id="3.30.200.20">
    <property type="entry name" value="Phosphorylase Kinase, domain 1"/>
    <property type="match status" value="1"/>
</dbReference>
<sequence length="1037" mass="114240">MAEEATQQATQPAEDPRKAGRHLSDVSAHDLTDVICLLHPQSNLAQTAVRATMITGPQHIHQNEDLDDLSEFDLSLPQYQESREFALRLSSTVRSPRDGFIFGRNPNSCDVLLTDDPSEKLISNKHFKIYVNAHGSLMLQDLSTNGTIVDDQHLRARRRDTMQKPPTLALKNGTIISVVSGPARSEVKFMIRIPNRSSHEDAYERNLRKYLEMRGTVANFASMRESMYGNHWNGGDLYNFTGNLGKGAFASVYRVQTKRDGYIYAAKELDKRRFIKGGVLDIRFDNELKIMQNLKHPNIVEYVDCQFYDPWVYIIMEYIPHGELSAELRARSHLPEAEVQQITRQILHALYYLHQRGVTHRDIKPDNILIANRDPLTVKLSDFGLSKCVTDQETFLKTFCGTLLYCAPEIYPDYNTYTQGSMPKRRRLGEAPPRPSPYDESVDMWSFGAVIFHLLCGKAPIAGRGDDRGAQMLSNIMTKDVDFEPLRRQGVSANAAAFIAGLLNRDPFQRPKEPECLRHPWLVNVPDLVAYEDVGPGAEVFRRALEAVDEAPDEDLDANVLEQLSQDPRTPEQGSSSPQRAHKRVRASNNGRVEDEVRYPSLPTPVGSSVLEDGPPPTQGKLFGEITPSVLKSSGVFGMGGPIASDRFPSQSSGGYGTQMHVPAGTTRDIQYGMENISVNDWRNRAPDVSMHGTSDDAAKSEGPSPSVLGAQIEYLNVTSPPAGASDVDTPETTNPATPHTRGLTPSRLVPGAGTTTGYKTQNIDDEDLGEAVDENVPPAAAPHVSGTRGEVGVATVQQKAETFQARTTSYDQGPSQELARTIDALTGREVPSPITAGSFEILPTKKAGVNVGGWDGSRSRRFGGLTSLPGSYVNVDIPLLGQETAWGRSPACTYQHSDPDDILIARFALKVVFHARGIEPVVKAGGDWTAVKGIETIISTSSSSYILINGVKLRKSTSDDHFYNYGKIYNGDIVTVVDETQGQGKFLRLKVEILFGDSARPRPKDEASFYIQQGRTALWKEHLGGRKSDVAAAVQK</sequence>
<evidence type="ECO:0000259" key="13">
    <source>
        <dbReference type="PROSITE" id="PS50011"/>
    </source>
</evidence>
<keyword evidence="3" id="KW-0808">Transferase</keyword>
<evidence type="ECO:0000256" key="6">
    <source>
        <dbReference type="ARBA" id="ARBA00022840"/>
    </source>
</evidence>
<feature type="domain" description="FHA" evidence="12">
    <location>
        <begin position="100"/>
        <end position="154"/>
    </location>
</feature>
<dbReference type="HOGENOM" id="CLU_003637_1_0_1"/>
<feature type="cross-link" description="Glycyl lysine isopeptide (Lys-Gly) (interchain with G-Cter in SUMO2)" evidence="9">
    <location>
        <position position="364"/>
    </location>
</feature>
<dbReference type="AlphaFoldDB" id="W2RMS8"/>
<evidence type="ECO:0000259" key="12">
    <source>
        <dbReference type="PROSITE" id="PS50006"/>
    </source>
</evidence>
<dbReference type="PROSITE" id="PS00107">
    <property type="entry name" value="PROTEIN_KINASE_ATP"/>
    <property type="match status" value="1"/>
</dbReference>
<evidence type="ECO:0000256" key="2">
    <source>
        <dbReference type="ARBA" id="ARBA00022527"/>
    </source>
</evidence>
<dbReference type="CDD" id="cd00060">
    <property type="entry name" value="FHA"/>
    <property type="match status" value="1"/>
</dbReference>
<dbReference type="InterPro" id="IPR008271">
    <property type="entry name" value="Ser/Thr_kinase_AS"/>
</dbReference>
<keyword evidence="15" id="KW-1185">Reference proteome</keyword>
<dbReference type="InterPro" id="IPR000719">
    <property type="entry name" value="Prot_kinase_dom"/>
</dbReference>
<feature type="region of interest" description="Disordered" evidence="11">
    <location>
        <begin position="564"/>
        <end position="617"/>
    </location>
</feature>
<dbReference type="PROSITE" id="PS50011">
    <property type="entry name" value="PROTEIN_KINASE_DOM"/>
    <property type="match status" value="1"/>
</dbReference>
<evidence type="ECO:0000256" key="4">
    <source>
        <dbReference type="ARBA" id="ARBA00022741"/>
    </source>
</evidence>
<dbReference type="PROSITE" id="PS50006">
    <property type="entry name" value="FHA_DOMAIN"/>
    <property type="match status" value="1"/>
</dbReference>
<evidence type="ECO:0000313" key="14">
    <source>
        <dbReference type="EMBL" id="ETN37003.1"/>
    </source>
</evidence>
<evidence type="ECO:0000256" key="3">
    <source>
        <dbReference type="ARBA" id="ARBA00022679"/>
    </source>
</evidence>
<evidence type="ECO:0000256" key="5">
    <source>
        <dbReference type="ARBA" id="ARBA00022777"/>
    </source>
</evidence>
<dbReference type="InterPro" id="IPR011009">
    <property type="entry name" value="Kinase-like_dom_sf"/>
</dbReference>
<feature type="compositionally biased region" description="Low complexity" evidence="11">
    <location>
        <begin position="1"/>
        <end position="13"/>
    </location>
</feature>
<dbReference type="InParanoid" id="W2RMS8"/>
<keyword evidence="6 8" id="KW-0067">ATP-binding</keyword>
<feature type="region of interest" description="Disordered" evidence="11">
    <location>
        <begin position="1"/>
        <end position="22"/>
    </location>
</feature>
<keyword evidence="2" id="KW-0723">Serine/threonine-protein kinase</keyword>
<dbReference type="STRING" id="1220924.W2RMS8"/>
<dbReference type="Pfam" id="PF00069">
    <property type="entry name" value="Pkinase"/>
    <property type="match status" value="1"/>
</dbReference>
<feature type="binding site" evidence="8">
    <location>
        <position position="382"/>
    </location>
    <ligand>
        <name>ATP</name>
        <dbReference type="ChEBI" id="CHEBI:30616"/>
    </ligand>
</feature>